<gene>
    <name evidence="1" type="ORF">JBKA6_0732</name>
</gene>
<keyword evidence="2" id="KW-1185">Reference proteome</keyword>
<evidence type="ECO:0000313" key="1">
    <source>
        <dbReference type="EMBL" id="BAV94745.1"/>
    </source>
</evidence>
<proteinExistence type="predicted"/>
<evidence type="ECO:0000313" key="2">
    <source>
        <dbReference type="Proteomes" id="UP000243197"/>
    </source>
</evidence>
<dbReference type="EMBL" id="AP014564">
    <property type="protein sequence ID" value="BAV94745.1"/>
    <property type="molecule type" value="Genomic_DNA"/>
</dbReference>
<dbReference type="Proteomes" id="UP000243197">
    <property type="component" value="Chromosome"/>
</dbReference>
<protein>
    <submittedName>
        <fullName evidence="1">Uncharacterized protein</fullName>
    </submittedName>
</protein>
<reference evidence="1 2" key="1">
    <citation type="submission" date="2014-03" db="EMBL/GenBank/DDBJ databases">
        <title>complete genome sequence of Flavobacteriaceae bacterium JBKA-6.</title>
        <authorList>
            <person name="Takano T."/>
            <person name="Nakamura Y."/>
            <person name="Takuma S."/>
            <person name="Yasuike M."/>
            <person name="Matsuyama T."/>
            <person name="Sakai T."/>
            <person name="Fujiwara A."/>
            <person name="Kimoto K."/>
            <person name="Fukuda Y."/>
            <person name="Kondo H."/>
            <person name="Hirono I."/>
            <person name="Nakayasu C."/>
        </authorList>
    </citation>
    <scope>NUCLEOTIDE SEQUENCE [LARGE SCALE GENOMIC DNA]</scope>
    <source>
        <strain evidence="1 2">JBKA-6</strain>
    </source>
</reference>
<dbReference type="AlphaFoldDB" id="A0A1J1DY13"/>
<sequence>MSKGQVLIDKDKEHYGDMNIFIEQLLSFGQGAMAHDDAPYALEGAIILSAPL</sequence>
<accession>A0A1J1DY13</accession>
<organism evidence="1 2">
    <name type="scientific">Ichthyobacterium seriolicida</name>
    <dbReference type="NCBI Taxonomy" id="242600"/>
    <lineage>
        <taxon>Bacteria</taxon>
        <taxon>Pseudomonadati</taxon>
        <taxon>Bacteroidota</taxon>
        <taxon>Flavobacteriia</taxon>
        <taxon>Flavobacteriales</taxon>
        <taxon>Ichthyobacteriaceae</taxon>
        <taxon>Ichthyobacterium</taxon>
    </lineage>
</organism>
<dbReference type="KEGG" id="ise:JBKA6_0732"/>
<name>A0A1J1DY13_9FLAO</name>